<feature type="transmembrane region" description="Helical" evidence="4">
    <location>
        <begin position="289"/>
        <end position="307"/>
    </location>
</feature>
<feature type="transmembrane region" description="Helical" evidence="4">
    <location>
        <begin position="178"/>
        <end position="197"/>
    </location>
</feature>
<evidence type="ECO:0000313" key="6">
    <source>
        <dbReference type="EMBL" id="QWG24676.1"/>
    </source>
</evidence>
<organism evidence="6 7">
    <name type="scientific">Bradyrhizobium sediminis</name>
    <dbReference type="NCBI Taxonomy" id="2840469"/>
    <lineage>
        <taxon>Bacteria</taxon>
        <taxon>Pseudomonadati</taxon>
        <taxon>Pseudomonadota</taxon>
        <taxon>Alphaproteobacteria</taxon>
        <taxon>Hyphomicrobiales</taxon>
        <taxon>Nitrobacteraceae</taxon>
        <taxon>Bradyrhizobium</taxon>
    </lineage>
</organism>
<dbReference type="RefSeq" id="WP_215605419.1">
    <property type="nucleotide sequence ID" value="NZ_CP076136.1"/>
</dbReference>
<dbReference type="Proteomes" id="UP000676951">
    <property type="component" value="Chromosome"/>
</dbReference>
<proteinExistence type="predicted"/>
<feature type="transmembrane region" description="Helical" evidence="4">
    <location>
        <begin position="253"/>
        <end position="277"/>
    </location>
</feature>
<feature type="transmembrane region" description="Helical" evidence="4">
    <location>
        <begin position="225"/>
        <end position="247"/>
    </location>
</feature>
<dbReference type="AlphaFoldDB" id="A0A975RZ21"/>
<keyword evidence="7" id="KW-1185">Reference proteome</keyword>
<dbReference type="SUPFAM" id="SSF103473">
    <property type="entry name" value="MFS general substrate transporter"/>
    <property type="match status" value="1"/>
</dbReference>
<feature type="transmembrane region" description="Helical" evidence="4">
    <location>
        <begin position="151"/>
        <end position="172"/>
    </location>
</feature>
<name>A0A975RZ21_9BRAD</name>
<evidence type="ECO:0000256" key="4">
    <source>
        <dbReference type="SAM" id="Phobius"/>
    </source>
</evidence>
<keyword evidence="1 4" id="KW-0812">Transmembrane</keyword>
<dbReference type="PANTHER" id="PTHR23518">
    <property type="entry name" value="C-METHYLTRANSFERASE"/>
    <property type="match status" value="1"/>
</dbReference>
<accession>A0A975RZ21</accession>
<dbReference type="Gene3D" id="1.20.1250.20">
    <property type="entry name" value="MFS general substrate transporter like domains"/>
    <property type="match status" value="2"/>
</dbReference>
<dbReference type="GO" id="GO:0022857">
    <property type="term" value="F:transmembrane transporter activity"/>
    <property type="evidence" value="ECO:0007669"/>
    <property type="project" value="InterPro"/>
</dbReference>
<dbReference type="InterPro" id="IPR020846">
    <property type="entry name" value="MFS_dom"/>
</dbReference>
<feature type="domain" description="Major facilitator superfamily (MFS) profile" evidence="5">
    <location>
        <begin position="19"/>
        <end position="401"/>
    </location>
</feature>
<evidence type="ECO:0000259" key="5">
    <source>
        <dbReference type="PROSITE" id="PS50850"/>
    </source>
</evidence>
<evidence type="ECO:0000256" key="3">
    <source>
        <dbReference type="ARBA" id="ARBA00023136"/>
    </source>
</evidence>
<dbReference type="EMBL" id="CP076136">
    <property type="protein sequence ID" value="QWG24676.1"/>
    <property type="molecule type" value="Genomic_DNA"/>
</dbReference>
<dbReference type="PANTHER" id="PTHR23518:SF2">
    <property type="entry name" value="MAJOR FACILITATOR SUPERFAMILY TRANSPORTER"/>
    <property type="match status" value="1"/>
</dbReference>
<feature type="transmembrane region" description="Helical" evidence="4">
    <location>
        <begin position="376"/>
        <end position="397"/>
    </location>
</feature>
<sequence length="408" mass="42671">MNSETGKTSPTTWRDVPASVWALGFVSLLMDISSELIHSLLPIFLVTAVGASTTIVGLIEGIAEATASIAKLFSGALSDRIGKRKLLVGIGYGLAAVTKPVFPLASTAWEVLAARFVDRIGKGIRGAPRDALIADVTPPAIRGAAYGIRQALDTVGAFTGPLLAVALMALYANDFRAVFWWAAVPAALAVLLIVVGVREPDGVKASAKRGWPIHKQDLKRLSPSFWMVIAIGMVFTLARFSEAFLVLKAQAEGLALALIPLVLVWMNVVYSLTATPAGILSDRMGRGKLLLCGLGALIIADLTLAFAPGLVAVFIGVGFWGLHMGLSQGLLSALVADTAPEDLRGTAFGLFNLVAGAALLIASVLAGWLWQAFGPTATFLAGAVFSGLAALIMSAAMKARRRPARCLS</sequence>
<feature type="transmembrane region" description="Helical" evidence="4">
    <location>
        <begin position="36"/>
        <end position="59"/>
    </location>
</feature>
<protein>
    <submittedName>
        <fullName evidence="6">MFS transporter</fullName>
    </submittedName>
</protein>
<evidence type="ECO:0000256" key="1">
    <source>
        <dbReference type="ARBA" id="ARBA00022692"/>
    </source>
</evidence>
<keyword evidence="2 4" id="KW-1133">Transmembrane helix</keyword>
<dbReference type="InterPro" id="IPR036259">
    <property type="entry name" value="MFS_trans_sf"/>
</dbReference>
<dbReference type="PROSITE" id="PS50850">
    <property type="entry name" value="MFS"/>
    <property type="match status" value="1"/>
</dbReference>
<dbReference type="CDD" id="cd17370">
    <property type="entry name" value="MFS_MJ1317_like"/>
    <property type="match status" value="1"/>
</dbReference>
<evidence type="ECO:0000256" key="2">
    <source>
        <dbReference type="ARBA" id="ARBA00022989"/>
    </source>
</evidence>
<keyword evidence="3 4" id="KW-0472">Membrane</keyword>
<gene>
    <name evidence="6" type="ORF">KMZ93_07210</name>
</gene>
<evidence type="ECO:0000313" key="7">
    <source>
        <dbReference type="Proteomes" id="UP000676951"/>
    </source>
</evidence>
<feature type="transmembrane region" description="Helical" evidence="4">
    <location>
        <begin position="348"/>
        <end position="370"/>
    </location>
</feature>
<dbReference type="Pfam" id="PF07690">
    <property type="entry name" value="MFS_1"/>
    <property type="match status" value="1"/>
</dbReference>
<reference evidence="6 7" key="1">
    <citation type="submission" date="2021-06" db="EMBL/GenBank/DDBJ databases">
        <title>Bradyrhizobium sp. S2-11-4 Genome sequencing.</title>
        <authorList>
            <person name="Jin L."/>
        </authorList>
    </citation>
    <scope>NUCLEOTIDE SEQUENCE [LARGE SCALE GENOMIC DNA]</scope>
    <source>
        <strain evidence="6 7">S2-11-4</strain>
    </source>
</reference>
<dbReference type="InterPro" id="IPR011701">
    <property type="entry name" value="MFS"/>
</dbReference>